<evidence type="ECO:0000313" key="2">
    <source>
        <dbReference type="EMBL" id="MBM0233244.1"/>
    </source>
</evidence>
<organism evidence="2 3">
    <name type="scientific">Micromonospora parastrephiae</name>
    <dbReference type="NCBI Taxonomy" id="2806101"/>
    <lineage>
        <taxon>Bacteria</taxon>
        <taxon>Bacillati</taxon>
        <taxon>Actinomycetota</taxon>
        <taxon>Actinomycetes</taxon>
        <taxon>Micromonosporales</taxon>
        <taxon>Micromonosporaceae</taxon>
        <taxon>Micromonospora</taxon>
    </lineage>
</organism>
<dbReference type="EMBL" id="JAEVHM010000070">
    <property type="protein sequence ID" value="MBM0233244.1"/>
    <property type="molecule type" value="Genomic_DNA"/>
</dbReference>
<evidence type="ECO:0000313" key="3">
    <source>
        <dbReference type="Proteomes" id="UP000601027"/>
    </source>
</evidence>
<sequence>MAEQPFTDDEYAFLRHVRFGELPPAVRPDDRVELTEAEARGDRPEPFDDPVHWNLRHAG</sequence>
<reference evidence="2 3" key="1">
    <citation type="submission" date="2021-01" db="EMBL/GenBank/DDBJ databases">
        <title>Draft genome sequence of Micromonospora sp. strain STR1_7.</title>
        <authorList>
            <person name="Karlyshev A."/>
            <person name="Jawad R."/>
        </authorList>
    </citation>
    <scope>NUCLEOTIDE SEQUENCE [LARGE SCALE GENOMIC DNA]</scope>
    <source>
        <strain evidence="2 3">STR1-7</strain>
    </source>
</reference>
<keyword evidence="3" id="KW-1185">Reference proteome</keyword>
<protein>
    <submittedName>
        <fullName evidence="2">Uncharacterized protein</fullName>
    </submittedName>
</protein>
<accession>A0ABS1XVQ3</accession>
<name>A0ABS1XVQ3_9ACTN</name>
<dbReference type="Proteomes" id="UP000601027">
    <property type="component" value="Unassembled WGS sequence"/>
</dbReference>
<comment type="caution">
    <text evidence="2">The sequence shown here is derived from an EMBL/GenBank/DDBJ whole genome shotgun (WGS) entry which is preliminary data.</text>
</comment>
<feature type="region of interest" description="Disordered" evidence="1">
    <location>
        <begin position="36"/>
        <end position="59"/>
    </location>
</feature>
<proteinExistence type="predicted"/>
<gene>
    <name evidence="2" type="ORF">JNW91_16080</name>
</gene>
<evidence type="ECO:0000256" key="1">
    <source>
        <dbReference type="SAM" id="MobiDB-lite"/>
    </source>
</evidence>
<feature type="compositionally biased region" description="Basic and acidic residues" evidence="1">
    <location>
        <begin position="36"/>
        <end position="51"/>
    </location>
</feature>